<dbReference type="RefSeq" id="WP_209861507.1">
    <property type="nucleotide sequence ID" value="NZ_JAGGLD010000003.1"/>
</dbReference>
<dbReference type="InterPro" id="IPR000182">
    <property type="entry name" value="GNAT_dom"/>
</dbReference>
<reference evidence="2 3" key="1">
    <citation type="submission" date="2021-03" db="EMBL/GenBank/DDBJ databases">
        <title>Genomic Encyclopedia of Type Strains, Phase IV (KMG-IV): sequencing the most valuable type-strain genomes for metagenomic binning, comparative biology and taxonomic classification.</title>
        <authorList>
            <person name="Goeker M."/>
        </authorList>
    </citation>
    <scope>NUCLEOTIDE SEQUENCE [LARGE SCALE GENOMIC DNA]</scope>
    <source>
        <strain evidence="2 3">DSM 26806</strain>
    </source>
</reference>
<evidence type="ECO:0000259" key="1">
    <source>
        <dbReference type="PROSITE" id="PS51186"/>
    </source>
</evidence>
<accession>A0ABS4JGS5</accession>
<dbReference type="Proteomes" id="UP001519288">
    <property type="component" value="Unassembled WGS sequence"/>
</dbReference>
<proteinExistence type="predicted"/>
<evidence type="ECO:0000313" key="2">
    <source>
        <dbReference type="EMBL" id="MBP2000918.1"/>
    </source>
</evidence>
<comment type="caution">
    <text evidence="2">The sequence shown here is derived from an EMBL/GenBank/DDBJ whole genome shotgun (WGS) entry which is preliminary data.</text>
</comment>
<dbReference type="PANTHER" id="PTHR43617">
    <property type="entry name" value="L-AMINO ACID N-ACETYLTRANSFERASE"/>
    <property type="match status" value="1"/>
</dbReference>
<dbReference type="PROSITE" id="PS51186">
    <property type="entry name" value="GNAT"/>
    <property type="match status" value="1"/>
</dbReference>
<dbReference type="Gene3D" id="3.40.630.30">
    <property type="match status" value="1"/>
</dbReference>
<keyword evidence="3" id="KW-1185">Reference proteome</keyword>
<dbReference type="PANTHER" id="PTHR43617:SF30">
    <property type="entry name" value="HISTONE ACETYLTRANSFERASE"/>
    <property type="match status" value="1"/>
</dbReference>
<protein>
    <submittedName>
        <fullName evidence="2">GNAT superfamily N-acetyltransferase</fullName>
    </submittedName>
</protein>
<name>A0ABS4JGS5_9BACL</name>
<sequence>MDFIIRKAVLEDAAGIAQVQVHSWQVTYDGIISQAYLSEINVEDKMLNWQRILDPVNIACTYVAEYNGDIVGFINGGPNREHYPEYGAEVYAFYIDDDYQGRGLGTLLLQKLAEEFMAQNYGSLMVWVLELNPAVQFYKKLGAVFIAKEQIQIGEDVVTEQAYGWTDIYDIAAYSSSKSLSSSE</sequence>
<dbReference type="CDD" id="cd04301">
    <property type="entry name" value="NAT_SF"/>
    <property type="match status" value="1"/>
</dbReference>
<gene>
    <name evidence="2" type="ORF">J2Z69_001961</name>
</gene>
<dbReference type="InterPro" id="IPR050276">
    <property type="entry name" value="MshD_Acetyltransferase"/>
</dbReference>
<dbReference type="Pfam" id="PF00583">
    <property type="entry name" value="Acetyltransf_1"/>
    <property type="match status" value="1"/>
</dbReference>
<evidence type="ECO:0000313" key="3">
    <source>
        <dbReference type="Proteomes" id="UP001519288"/>
    </source>
</evidence>
<dbReference type="InterPro" id="IPR016181">
    <property type="entry name" value="Acyl_CoA_acyltransferase"/>
</dbReference>
<organism evidence="2 3">
    <name type="scientific">Paenibacillus shirakamiensis</name>
    <dbReference type="NCBI Taxonomy" id="1265935"/>
    <lineage>
        <taxon>Bacteria</taxon>
        <taxon>Bacillati</taxon>
        <taxon>Bacillota</taxon>
        <taxon>Bacilli</taxon>
        <taxon>Bacillales</taxon>
        <taxon>Paenibacillaceae</taxon>
        <taxon>Paenibacillus</taxon>
    </lineage>
</organism>
<dbReference type="SUPFAM" id="SSF55729">
    <property type="entry name" value="Acyl-CoA N-acyltransferases (Nat)"/>
    <property type="match status" value="1"/>
</dbReference>
<feature type="domain" description="N-acetyltransferase" evidence="1">
    <location>
        <begin position="3"/>
        <end position="181"/>
    </location>
</feature>
<dbReference type="EMBL" id="JAGGLD010000003">
    <property type="protein sequence ID" value="MBP2000918.1"/>
    <property type="molecule type" value="Genomic_DNA"/>
</dbReference>